<dbReference type="InterPro" id="IPR037527">
    <property type="entry name" value="Gp160"/>
</dbReference>
<feature type="region of interest" description="Disordered" evidence="35">
    <location>
        <begin position="720"/>
        <end position="739"/>
    </location>
</feature>
<evidence type="ECO:0000256" key="8">
    <source>
        <dbReference type="ARBA" id="ARBA00022510"/>
    </source>
</evidence>
<comment type="similarity">
    <text evidence="33">Belongs to the HIV-1 env protein family.</text>
</comment>
<dbReference type="GO" id="GO:0075512">
    <property type="term" value="P:clathrin-dependent endocytosis of virus by host cell"/>
    <property type="evidence" value="ECO:0007669"/>
    <property type="project" value="UniProtKB-UniRule"/>
</dbReference>
<evidence type="ECO:0000256" key="21">
    <source>
        <dbReference type="ARBA" id="ARBA00022890"/>
    </source>
</evidence>
<dbReference type="InterPro" id="IPR036377">
    <property type="entry name" value="Gp120_core_sf"/>
</dbReference>
<evidence type="ECO:0000256" key="4">
    <source>
        <dbReference type="ARBA" id="ARBA00004563"/>
    </source>
</evidence>
<dbReference type="FunFam" id="2.170.40.20:FF:000003">
    <property type="entry name" value="Envelope glycoprotein gp160"/>
    <property type="match status" value="1"/>
</dbReference>
<keyword evidence="15 33" id="KW-0053">Apoptosis</keyword>
<keyword evidence="20 33" id="KW-0261">Viral envelope protein</keyword>
<feature type="disulfide bond" evidence="33">
    <location>
        <begin position="596"/>
        <end position="602"/>
    </location>
</feature>
<evidence type="ECO:0000256" key="15">
    <source>
        <dbReference type="ARBA" id="ARBA00022703"/>
    </source>
</evidence>
<dbReference type="GO" id="GO:1903908">
    <property type="term" value="P:positive regulation of plasma membrane raft polarization"/>
    <property type="evidence" value="ECO:0007669"/>
    <property type="project" value="UniProtKB-UniRule"/>
</dbReference>
<keyword evidence="29 33" id="KW-0899">Viral immunoevasion</keyword>
<dbReference type="SUPFAM" id="SSF56502">
    <property type="entry name" value="gp120 core"/>
    <property type="match status" value="2"/>
</dbReference>
<evidence type="ECO:0000256" key="12">
    <source>
        <dbReference type="ARBA" id="ARBA00022595"/>
    </source>
</evidence>
<comment type="function">
    <text evidence="33">Transmembrane protein gp41: Acts as a class I viral fusion protein. Under the current model, the protein has at least 3 conformational states: pre-fusion native state, pre-hairpin intermediate state, and post-fusion hairpin state. During fusion of viral and target intracellular membranes, the coiled coil regions (heptad repeats) assume a trimer-of-hairpins structure, positioning the fusion peptide in close proximity to the C-terminal region of the ectodomain. The formation of this structure appears to drive apposition and subsequent fusion of viral and target cell membranes. Complete fusion occurs in host cell endosomes and is dynamin-dependent, however some lipid transfer might occur at the plasma membrane. The virus undergoes clathrin-dependent internalization long before endosomal fusion, thus minimizing the surface exposure of conserved viral epitopes during fusion and reducing the efficacy of inhibitors targeting these epitopes. Membranes fusion leads to delivery of the nucleocapsid into the cytoplasm.</text>
</comment>
<dbReference type="Pfam" id="PF00516">
    <property type="entry name" value="GP120"/>
    <property type="match status" value="2"/>
</dbReference>
<keyword evidence="21 33" id="KW-1164">Virus endocytosis by host</keyword>
<proteinExistence type="inferred from homology"/>
<comment type="miscellaneous">
    <text evidence="33">Inhibitors targeting HIV-1 viral envelope proteins are used as antiretroviral drugs. Attachment of virions to the cell surface via non-specific interactions and CD4 binding can be blocked by inhibitors that include cyanovirin-N, cyclotriazadisulfonamide analogs, PRO 2000, TNX 355 and PRO 542. In addition, BMS 806 can block CD4-induced conformational changes. Env interactions with the coreceptor molecules can be targeted by CCR5 antagonists including SCH-D, maraviroc (UK 427857) and aplaviroc (GW 873140), and the CXCR4 antagonist AMD 070. Fusion of viral and cellular membranes can be inhibited by peptides such as enfuvirtide and tifuvirtide (T 1249). Resistance to inhibitors associated with mutations in Env are observed. Most of the time, single mutations confer only a modest reduction in drug susceptibility. Combination of several mutations is usually required to develop a high-level drug resistance.</text>
</comment>
<keyword evidence="22 33" id="KW-1133">Transmembrane helix</keyword>
<feature type="compositionally biased region" description="Basic and acidic residues" evidence="35">
    <location>
        <begin position="721"/>
        <end position="739"/>
    </location>
</feature>
<comment type="caution">
    <text evidence="33 34">Lacks conserved residue(s) required for the propagation of feature annotation.</text>
</comment>
<feature type="lipid moiety-binding region" description="S-palmitoyl cysteine; by host" evidence="33">
    <location>
        <position position="762"/>
    </location>
</feature>
<evidence type="ECO:0000256" key="23">
    <source>
        <dbReference type="ARBA" id="ARBA00023046"/>
    </source>
</evidence>
<feature type="region of interest" description="MPER; binding to GalCer" evidence="33">
    <location>
        <begin position="660"/>
        <end position="681"/>
    </location>
</feature>
<evidence type="ECO:0000256" key="2">
    <source>
        <dbReference type="ARBA" id="ARBA00004433"/>
    </source>
</evidence>
<feature type="transmembrane region" description="Helical" evidence="34">
    <location>
        <begin position="509"/>
        <end position="533"/>
    </location>
</feature>
<comment type="subunit">
    <text evidence="33">The mature envelope protein (Env) consists of a homotrimer of non-covalently associated gp120-gp41 heterodimers. The resulting complex protrudes from the virus surface as a spike. There seems to be as few as 10 spikes on the average virion. Surface protein gp120 interacts with host CD4, CCR5 and CXCR4. Gp120 also interacts with the C-type lectins CD209/DC-SIGN and CLEC4M/DC-SIGNR (collectively referred to as DC-SIGN(R)). Gp120 and gp41 interact with GalCer. Gp120 interacts with host ITGA4/ITGB7 complex; on CD4+ T-cells, this interaction results in rapid activation of integrin ITGAL/LFA-1, which facilitates efficient cell-to-cell spreading of HIV-1. Gp120 interacts with cell-associated heparan sulfate; this interaction increases virus infectivity on permissive cells and may be involved in infection of CD4- cells.</text>
</comment>
<comment type="domain">
    <text evidence="33">The YXXL motif is involved in determining the exact site of viral release at the surface of infected mononuclear cells and promotes endocytosis. YXXL and di-leucine endocytosis motifs interact directly or indirectly with the clathrin adapter complexes, opperate independently, and their activities are not additive.</text>
</comment>
<evidence type="ECO:0000256" key="27">
    <source>
        <dbReference type="ARBA" id="ARBA00023157"/>
    </source>
</evidence>
<evidence type="ECO:0000256" key="6">
    <source>
        <dbReference type="ARBA" id="ARBA00004650"/>
    </source>
</evidence>
<dbReference type="Gene3D" id="1.10.287.210">
    <property type="match status" value="1"/>
</dbReference>
<feature type="region of interest" description="Immunosuppression" evidence="33">
    <location>
        <begin position="572"/>
        <end position="590"/>
    </location>
</feature>
<keyword evidence="19 33" id="KW-1043">Host membrane</keyword>
<dbReference type="GO" id="GO:0020002">
    <property type="term" value="C:host cell plasma membrane"/>
    <property type="evidence" value="ECO:0007669"/>
    <property type="project" value="UniProtKB-SubCell"/>
</dbReference>
<dbReference type="GO" id="GO:0019082">
    <property type="term" value="P:viral protein processing"/>
    <property type="evidence" value="ECO:0007669"/>
    <property type="project" value="UniProtKB-UniRule"/>
</dbReference>
<name>B2YS73_HV1</name>
<dbReference type="GO" id="GO:1903911">
    <property type="term" value="P:positive regulation of receptor clustering"/>
    <property type="evidence" value="ECO:0007669"/>
    <property type="project" value="UniProtKB-UniRule"/>
</dbReference>
<keyword evidence="9 33" id="KW-1032">Host cell membrane</keyword>
<keyword evidence="17 33" id="KW-1161">Viral attachment to host cell</keyword>
<comment type="subcellular location">
    <molecule>Surface protein gp120</molecule>
    <subcellularLocation>
        <location evidence="33">Virion membrane</location>
        <topology evidence="33">Peripheral membrane protein</topology>
    </subcellularLocation>
    <subcellularLocation>
        <location evidence="33">Host cell membrane</location>
        <topology evidence="33">Peripheral membrane protein</topology>
    </subcellularLocation>
    <subcellularLocation>
        <location evidence="33">Host endosome membrane</location>
        <topology evidence="33">Single-pass type I membrane protein</topology>
    </subcellularLocation>
    <text evidence="33">The surface protein is not anchored to the viral envelope, but associates with the extravirion surface through its binding to TM. It is probably concentrated at the site of budding and incorporated into the virions possibly by contacts between the cytoplasmic tail of Env and the N-terminus of Gag.</text>
</comment>
<keyword evidence="28 33" id="KW-0325">Glycoprotein</keyword>
<evidence type="ECO:0000256" key="7">
    <source>
        <dbReference type="ARBA" id="ARBA00022506"/>
    </source>
</evidence>
<dbReference type="SUPFAM" id="SSF58069">
    <property type="entry name" value="Virus ectodomain"/>
    <property type="match status" value="1"/>
</dbReference>
<evidence type="ECO:0000256" key="24">
    <source>
        <dbReference type="ARBA" id="ARBA00023054"/>
    </source>
</evidence>
<evidence type="ECO:0000256" key="11">
    <source>
        <dbReference type="ARBA" id="ARBA00022581"/>
    </source>
</evidence>
<evidence type="ECO:0000256" key="20">
    <source>
        <dbReference type="ARBA" id="ARBA00022879"/>
    </source>
</evidence>
<evidence type="ECO:0000256" key="35">
    <source>
        <dbReference type="SAM" id="MobiDB-lite"/>
    </source>
</evidence>
<comment type="domain">
    <text evidence="33">Some of the most genetically diverse regions of the viral genome are present in Env. They are called variable regions 1 through 5 (V1 through V5). Coreceptor usage of gp120 is determined mainly by the primary structure of the third variable region (V3) in the outer domain of gp120. The sequence of V3 determines which coreceptor, CCR5 and/or CXCR4 (corresponding to R5/macrophage, X4/T cell and R5X4/T cell and macrophage tropism), is used to trigger the fusion potential of the Env complex, and hence which cells the virus can infect. Binding to CCR5 involves a region adjacent in addition to V3.</text>
</comment>
<keyword evidence="25 33" id="KW-0472">Membrane</keyword>
<keyword evidence="14 33" id="KW-0812">Transmembrane</keyword>
<evidence type="ECO:0000256" key="30">
    <source>
        <dbReference type="ARBA" id="ARBA00023288"/>
    </source>
</evidence>
<evidence type="ECO:0000256" key="34">
    <source>
        <dbReference type="RuleBase" id="RU363095"/>
    </source>
</evidence>
<comment type="domain">
    <text evidence="33 34">The 17 amino acids long immunosuppressive region is present in many retroviral envelope proteins. Synthetic peptides derived from this relatively conserved sequence inhibit immune function in vitro and in vivo.</text>
</comment>
<keyword evidence="24 33" id="KW-0175">Coiled coil</keyword>
<comment type="subcellular location">
    <molecule>Transmembrane protein gp41</molecule>
    <subcellularLocation>
        <location evidence="33">Virion membrane</location>
        <topology evidence="33">Single-pass type I membrane protein</topology>
    </subcellularLocation>
    <subcellularLocation>
        <location evidence="33">Host cell membrane</location>
        <topology evidence="33">Single-pass type I membrane protein</topology>
    </subcellularLocation>
    <subcellularLocation>
        <location evidence="33">Host endosome membrane</location>
        <topology evidence="33">Single-pass type I membrane protein</topology>
    </subcellularLocation>
    <text evidence="33">It is probably concentrated at the site of budding and incorporated into the virions possibly by contacts between the cytoplasmic tail of Env and the N-terminus of Gag.</text>
</comment>
<evidence type="ECO:0000313" key="38">
    <source>
        <dbReference type="EMBL" id="ACD33968.1"/>
    </source>
</evidence>
<keyword evidence="30 33" id="KW-0449">Lipoprotein</keyword>
<dbReference type="Gene3D" id="1.20.5.490">
    <property type="entry name" value="Single helix bin"/>
    <property type="match status" value="1"/>
</dbReference>
<evidence type="ECO:0000256" key="1">
    <source>
        <dbReference type="ARBA" id="ARBA00004402"/>
    </source>
</evidence>
<organism evidence="38">
    <name type="scientific">Human immunodeficiency virus type 1</name>
    <name type="common">HIV-1</name>
    <dbReference type="NCBI Taxonomy" id="11676"/>
    <lineage>
        <taxon>Viruses</taxon>
        <taxon>Riboviria</taxon>
        <taxon>Pararnavirae</taxon>
        <taxon>Artverviricota</taxon>
        <taxon>Revtraviricetes</taxon>
        <taxon>Ortervirales</taxon>
        <taxon>Retroviridae</taxon>
        <taxon>Orthoretrovirinae</taxon>
        <taxon>Lentivirus</taxon>
        <taxon>Lentivirus humimdef1</taxon>
    </lineage>
</organism>
<comment type="subcellular location">
    <subcellularLocation>
        <location evidence="3">Host cell membrane</location>
        <topology evidence="3">Peripheral membrane protein</topology>
    </subcellularLocation>
    <subcellularLocation>
        <location evidence="1">Host cell membrane</location>
        <topology evidence="1">Single-pass type I membrane protein</topology>
    </subcellularLocation>
    <subcellularLocation>
        <location evidence="2">Host endosome membrane</location>
        <topology evidence="2">Peripheral membrane protein</topology>
    </subcellularLocation>
    <subcellularLocation>
        <location evidence="5">Host endosome membrane</location>
        <topology evidence="5">Single-pass type I membrane protein</topology>
    </subcellularLocation>
    <subcellularLocation>
        <location evidence="6">Virion membrane</location>
        <topology evidence="6">Peripheral membrane protein</topology>
    </subcellularLocation>
    <subcellularLocation>
        <location evidence="4">Virion membrane</location>
        <topology evidence="4">Single-pass type I membrane protein</topology>
    </subcellularLocation>
</comment>
<dbReference type="CDD" id="cd09909">
    <property type="entry name" value="HIV-1-like_HR1-HR2"/>
    <property type="match status" value="1"/>
</dbReference>
<dbReference type="GO" id="GO:0016020">
    <property type="term" value="C:membrane"/>
    <property type="evidence" value="ECO:0007669"/>
    <property type="project" value="UniProtKB-UniRule"/>
</dbReference>
<protein>
    <recommendedName>
        <fullName evidence="33">Envelope glycoprotein gp160</fullName>
    </recommendedName>
    <alternativeName>
        <fullName evidence="33">Env polyprotein</fullName>
    </alternativeName>
    <component>
        <recommendedName>
            <fullName evidence="33">Surface protein gp120</fullName>
            <shortName evidence="33">SU</shortName>
        </recommendedName>
        <alternativeName>
            <fullName evidence="33">Glycoprotein 120</fullName>
            <shortName evidence="33">gp120</shortName>
        </alternativeName>
    </component>
    <component>
        <recommendedName>
            <fullName evidence="33">Transmembrane protein gp41</fullName>
            <shortName evidence="33">TM</shortName>
        </recommendedName>
        <alternativeName>
            <fullName evidence="33">Glycoprotein 41</fullName>
            <shortName evidence="33">gp41</shortName>
        </alternativeName>
    </component>
</protein>
<dbReference type="FunFam" id="2.170.40.20:FF:000001">
    <property type="entry name" value="Envelope glycoprotein gp160"/>
    <property type="match status" value="1"/>
</dbReference>
<dbReference type="InterPro" id="IPR000328">
    <property type="entry name" value="GP41-like"/>
</dbReference>
<comment type="domain">
    <text evidence="33">The membrane proximal external region (MPER) present in gp41 is a tryptophan-rich region recognized by the antibodies 2F5, Z13, and 4E10. MPER seems to play a role in fusion.</text>
</comment>
<keyword evidence="26 33" id="KW-0564">Palmitate</keyword>
<evidence type="ECO:0000256" key="3">
    <source>
        <dbReference type="ARBA" id="ARBA00004505"/>
    </source>
</evidence>
<evidence type="ECO:0000259" key="37">
    <source>
        <dbReference type="Pfam" id="PF00517"/>
    </source>
</evidence>
<evidence type="ECO:0000256" key="32">
    <source>
        <dbReference type="ARBA" id="ARBA00062028"/>
    </source>
</evidence>
<keyword evidence="31 33" id="KW-1160">Virus entry into host cell</keyword>
<feature type="coiled-coil region" evidence="33">
    <location>
        <begin position="631"/>
        <end position="665"/>
    </location>
</feature>
<feature type="domain" description="Human immunodeficiency virus 1 envelope glycoprotein Gp120" evidence="36">
    <location>
        <begin position="145"/>
        <end position="508"/>
    </location>
</feature>
<dbReference type="Gene3D" id="2.170.40.20">
    <property type="entry name" value="Human immunodeficiency virus 1, Gp160, envelope glycoprotein"/>
    <property type="match status" value="3"/>
</dbReference>
<dbReference type="GO" id="GO:0052031">
    <property type="term" value="P:symbiont-mediated perturbation of host defense response"/>
    <property type="evidence" value="ECO:0007669"/>
    <property type="project" value="UniProtKB-UniRule"/>
</dbReference>
<evidence type="ECO:0000256" key="28">
    <source>
        <dbReference type="ARBA" id="ARBA00023180"/>
    </source>
</evidence>
<dbReference type="FunFam" id="1.20.5.490:FF:000001">
    <property type="entry name" value="Envelope glycoprotein gp160"/>
    <property type="match status" value="1"/>
</dbReference>
<accession>B2YS73</accession>
<evidence type="ECO:0000256" key="16">
    <source>
        <dbReference type="ARBA" id="ARBA00022729"/>
    </source>
</evidence>
<evidence type="ECO:0000256" key="9">
    <source>
        <dbReference type="ARBA" id="ARBA00022511"/>
    </source>
</evidence>
<comment type="subunit">
    <text evidence="32">The mature envelope protein (Env) consists of a homotrimer of non-covalently associated gp120-gp41 heterodimers. The resulting complex protrudes from the virus surface as a spike. There seems to be as few as 10 spikes on the average virion. Interacts with host CD4, CCR5 and CXCR4. Gp120 also interacts with the C-type lectins CD209/DC-SIGN and CLEC4M/DC-SIGNR (collectively referred to as DC-SIGN(R)). Gp120 and gp41 interact with GalCer. Gp120 interacts with host ITGA4/ITGB7 complex; on CD4+ T-cells, this interaction results in rapid activation of integrin ITGAL/LFA-1, which facilitates efficient cell-to-cell spreading of HIV-1. Gp120 interacts with cell-associated heparan sulfate; this interaction increases virus infectivity on permissive cells and may be involved in infection of CD4- cells.</text>
</comment>
<feature type="transmembrane region" description="Helical" evidence="34">
    <location>
        <begin position="676"/>
        <end position="703"/>
    </location>
</feature>
<feature type="short sequence motif" description="YXXL motif; contains endocytosis signal" evidence="33">
    <location>
        <begin position="710"/>
        <end position="713"/>
    </location>
</feature>
<feature type="site" description="Cleavage; by host furin" evidence="33">
    <location>
        <begin position="508"/>
        <end position="509"/>
    </location>
</feature>
<evidence type="ECO:0000256" key="10">
    <source>
        <dbReference type="ARBA" id="ARBA00022570"/>
    </source>
</evidence>
<dbReference type="GO" id="GO:0039654">
    <property type="term" value="P:fusion of virus membrane with host endosome membrane"/>
    <property type="evidence" value="ECO:0007669"/>
    <property type="project" value="UniProtKB-UniRule"/>
</dbReference>
<comment type="PTM">
    <text evidence="33">Specific enzymatic cleavages in vivo yield mature proteins. Envelope glycoproteins are synthesized as a inactive precursor that is heavily N-glycosylated and processed likely by host cell furin in the Golgi to yield the mature SU and TM proteins. The cleavage site between SU and TM requires the minimal sequence [KR]-X-[KR]-R. About 2 of the 9 disulfide bonds of gp41 are reduced by P4HB/PDI, following binding to CD4 receptor.</text>
</comment>
<keyword evidence="10 33" id="KW-1165">Clathrin-mediated endocytosis of virus by host</keyword>
<dbReference type="HAMAP" id="MF_04083">
    <property type="entry name" value="HIV_ENV"/>
    <property type="match status" value="1"/>
</dbReference>
<dbReference type="FunFam" id="1.10.287.210:FF:000001">
    <property type="entry name" value="Envelope glycoprotein gp160"/>
    <property type="match status" value="1"/>
</dbReference>
<keyword evidence="8 33" id="KW-1170">Fusion of virus membrane with host endosomal membrane</keyword>
<dbReference type="GO" id="GO:0019062">
    <property type="term" value="P:virion attachment to host cell"/>
    <property type="evidence" value="ECO:0007669"/>
    <property type="project" value="UniProtKB-UniRule"/>
</dbReference>
<dbReference type="InterPro" id="IPR000777">
    <property type="entry name" value="HIV1_Gp120"/>
</dbReference>
<keyword evidence="23 33" id="KW-1039">Host endosome</keyword>
<feature type="domain" description="Retroviral envelope protein GP41-like" evidence="37">
    <location>
        <begin position="528"/>
        <end position="717"/>
    </location>
</feature>
<feature type="disulfide bond" evidence="33">
    <location>
        <begin position="220"/>
        <end position="249"/>
    </location>
</feature>
<dbReference type="GO" id="GO:0019064">
    <property type="term" value="P:fusion of virus membrane with host plasma membrane"/>
    <property type="evidence" value="ECO:0007669"/>
    <property type="project" value="UniProtKB-UniRule"/>
</dbReference>
<evidence type="ECO:0000256" key="29">
    <source>
        <dbReference type="ARBA" id="ARBA00023280"/>
    </source>
</evidence>
<organismHost>
    <name type="scientific">Homo sapiens</name>
    <name type="common">Human</name>
    <dbReference type="NCBI Taxonomy" id="9606"/>
</organismHost>
<keyword evidence="16 33" id="KW-0732">Signal</keyword>
<keyword evidence="7 33" id="KW-1168">Fusion of virus membrane with host membrane</keyword>
<evidence type="ECO:0000256" key="22">
    <source>
        <dbReference type="ARBA" id="ARBA00022989"/>
    </source>
</evidence>
<dbReference type="GO" id="GO:0055036">
    <property type="term" value="C:virion membrane"/>
    <property type="evidence" value="ECO:0007669"/>
    <property type="project" value="UniProtKB-SubCell"/>
</dbReference>
<feature type="domain" description="Human immunodeficiency virus 1 envelope glycoprotein Gp120" evidence="36">
    <location>
        <begin position="33"/>
        <end position="140"/>
    </location>
</feature>
<keyword evidence="13 33" id="KW-0165">Cleavage on pair of basic residues</keyword>
<keyword evidence="27 33" id="KW-1015">Disulfide bond</keyword>
<feature type="topological domain" description="Cytoplasmic" evidence="33">
    <location>
        <begin position="704"/>
        <end position="854"/>
    </location>
</feature>
<comment type="domain">
    <text evidence="33">The CD4-binding region is targeted by the antibody b12.</text>
</comment>
<reference evidence="38" key="1">
    <citation type="journal article" date="2008" name="Proc. Natl. Acad. Sci. U.S.A.">
        <title>Identification and characterization of transmitted and early founder virus envelopes in primary HIV-1 infection.</title>
        <authorList>
            <person name="Keele B.F."/>
            <person name="Giorgi E.E."/>
            <person name="Salazar-Gonzalez J.F."/>
            <person name="Decker J.M."/>
            <person name="Pham K.T."/>
            <person name="Salazar M.G."/>
            <person name="Sun C."/>
            <person name="Grayson T."/>
            <person name="Wang S."/>
            <person name="Li H."/>
            <person name="Wei X."/>
            <person name="Jiang C."/>
            <person name="Kirchherr J.L."/>
            <person name="Gao F."/>
            <person name="Anderson J.A."/>
            <person name="Ping L.H."/>
            <person name="Swanstrom R."/>
            <person name="Tomaras G.D."/>
            <person name="Blattner W.A."/>
            <person name="Goepfert P.A."/>
            <person name="Kilby J.M."/>
            <person name="Saag M.S."/>
            <person name="Delwart E.L."/>
            <person name="Busch M.P."/>
            <person name="Cohen M.S."/>
            <person name="Montefiori D.C."/>
            <person name="Haynes B.F."/>
            <person name="Gaschen B."/>
            <person name="Athreya G.S."/>
            <person name="Lee H.Y."/>
            <person name="Wood N."/>
            <person name="Seoighe C."/>
            <person name="Perelson A.S."/>
            <person name="Bhattacharya T."/>
            <person name="Korber B.T."/>
            <person name="Hahn B.H."/>
            <person name="Shaw G.M."/>
        </authorList>
    </citation>
    <scope>NUCLEOTIDE SEQUENCE</scope>
    <source>
        <strain evidence="38">SC25C_8B3</strain>
    </source>
</reference>
<comment type="miscellaneous">
    <text evidence="33">HIV-1 lineages are divided in three main groups, M (for Major), O (for Outlier), and N (for New, or Non-M, Non-O). The vast majority of strains found worldwide belong to the group M. Group O seems to be endemic to and largely confined to Cameroon and neighboring countries in West Central Africa, where these viruses represent a small minority of HIV-1 strains. The group N is represented by a limited number of isolates from Cameroonian persons. The group M is further subdivided in 9 clades or subtypes (A to D, F to H, J and K).</text>
</comment>
<dbReference type="GO" id="GO:0044175">
    <property type="term" value="C:host cell endosome membrane"/>
    <property type="evidence" value="ECO:0007669"/>
    <property type="project" value="UniProtKB-SubCell"/>
</dbReference>
<evidence type="ECO:0000256" key="17">
    <source>
        <dbReference type="ARBA" id="ARBA00022804"/>
    </source>
</evidence>
<evidence type="ECO:0000256" key="33">
    <source>
        <dbReference type="HAMAP-Rule" id="MF_04083"/>
    </source>
</evidence>
<evidence type="ECO:0000256" key="13">
    <source>
        <dbReference type="ARBA" id="ARBA00022685"/>
    </source>
</evidence>
<evidence type="ECO:0000256" key="5">
    <source>
        <dbReference type="ARBA" id="ARBA00004578"/>
    </source>
</evidence>
<comment type="function">
    <text evidence="33">Envelope glycoprotein gp160: Oligomerizes in the host endoplasmic reticulum into predominantly trimers. In a second time, gp160 transits in the host Golgi, where glycosylation is completed. The precursor is then proteolytically cleaved in the trans-Golgi and thereby activated by cellular furin or furin-like proteases to produce gp120 and gp41.</text>
</comment>
<feature type="region of interest" description="CD4-binding loop" evidence="33">
    <location>
        <begin position="363"/>
        <end position="373"/>
    </location>
</feature>
<keyword evidence="12 33" id="KW-1162">Viral penetration into host cytoplasm</keyword>
<feature type="disulfide bond" evidence="33">
    <location>
        <begin position="230"/>
        <end position="241"/>
    </location>
</feature>
<gene>
    <name evidence="33 38" type="primary">env</name>
</gene>
<comment type="PTM">
    <text evidence="33">Palmitoylation of the transmembrane protein and of Env polyprotein (prior to its proteolytic cleavage) is essential for their association with host cell membrane lipid rafts. Palmitoylation is therefore required for envelope trafficking to classical lipid rafts, but not for viral replication.</text>
</comment>
<evidence type="ECO:0000259" key="36">
    <source>
        <dbReference type="Pfam" id="PF00516"/>
    </source>
</evidence>
<comment type="function">
    <text evidence="33">Surface protein gp120: Attaches the virus to the host lymphoid cell by binding to the primary receptor CD4. This interaction induces a structural rearrangement creating a high affinity binding site for a chemokine coreceptor like CXCR4 and/or CCR5. Acts as a ligand for CD209/DC-SIGN and CLEC4M/DC-SIGNR, which are respectively found on dendritic cells (DCs), and on endothelial cells of liver sinusoids and lymph node sinuses. These interactions allow capture of viral particles at mucosal surfaces by these cells and subsequent transmission to permissive cells. HIV subverts the migration properties of dendritic cells to gain access to CD4+ T-cells in lymph nodes. Virus transmission to permissive T-cells occurs either in trans (without DCs infection, through viral capture and transmission), or in cis (following DCs productive infection, through the usual CD4-gp120 interaction), thereby inducing a robust infection. In trans infection, bound virions remain infectious over days and it is proposed that they are not degraded, but protected in non-lysosomal acidic organelles within the DCs close to the cell membrane thus contributing to the viral infectious potential during DCs' migration from the periphery to the lymphoid tissues. On arrival at lymphoid tissues, intact virions recycle back to DCs' cell surface allowing virus transmission to CD4+ T-cells.</text>
</comment>
<dbReference type="GO" id="GO:0019031">
    <property type="term" value="C:viral envelope"/>
    <property type="evidence" value="ECO:0007669"/>
    <property type="project" value="UniProtKB-KW"/>
</dbReference>
<dbReference type="GO" id="GO:0005198">
    <property type="term" value="F:structural molecule activity"/>
    <property type="evidence" value="ECO:0007669"/>
    <property type="project" value="UniProtKB-UniRule"/>
</dbReference>
<evidence type="ECO:0000256" key="14">
    <source>
        <dbReference type="ARBA" id="ARBA00022692"/>
    </source>
</evidence>
<keyword evidence="18 33" id="KW-0946">Virion</keyword>
<evidence type="ECO:0000256" key="26">
    <source>
        <dbReference type="ARBA" id="ARBA00023139"/>
    </source>
</evidence>
<dbReference type="Pfam" id="PF00517">
    <property type="entry name" value="GP41"/>
    <property type="match status" value="1"/>
</dbReference>
<evidence type="ECO:0000256" key="25">
    <source>
        <dbReference type="ARBA" id="ARBA00023136"/>
    </source>
</evidence>
<keyword evidence="11 33" id="KW-0945">Host-virus interaction</keyword>
<evidence type="ECO:0000256" key="19">
    <source>
        <dbReference type="ARBA" id="ARBA00022870"/>
    </source>
</evidence>
<evidence type="ECO:0000256" key="18">
    <source>
        <dbReference type="ARBA" id="ARBA00022844"/>
    </source>
</evidence>
<feature type="disulfide bond" evidence="33">
    <location>
        <begin position="53"/>
        <end position="73"/>
    </location>
</feature>
<feature type="chain" id="PRO_5023504061" description="Transmembrane protein gp41" evidence="33">
    <location>
        <begin position="509"/>
        <end position="854"/>
    </location>
</feature>
<dbReference type="EMBL" id="EU578419">
    <property type="protein sequence ID" value="ACD33968.1"/>
    <property type="molecule type" value="Genomic_RNA"/>
</dbReference>
<feature type="chain" id="PRO_5023504060" description="Envelope glycoprotein gp160" evidence="33">
    <location>
        <begin position="32"/>
        <end position="854"/>
    </location>
</feature>
<evidence type="ECO:0000256" key="31">
    <source>
        <dbReference type="ARBA" id="ARBA00023296"/>
    </source>
</evidence>
<feature type="short sequence motif" description="Di-leucine internalization motif" evidence="33">
    <location>
        <begin position="853"/>
        <end position="854"/>
    </location>
</feature>
<comment type="PTM">
    <text evidence="33">Highly glycosylated by host. The high number of glycan on the protein is reffered to as 'glycan shield' because it contributes to hide protein sequence from adaptive immune system.</text>
</comment>
<sequence length="854" mass="97245">MRVKETRRNWQHLWKWGTMLLGMLMICSTAEKLWVTVYYGVPVWKEATTTLFCASDAKAYDTEVHNVWATHACVPTDPNPQEVVLENVTENFNMWKNNMVEQMHEDIISLWDQSLKPCVKLTPLCVTLNCTDELNNVTYVNITEKGEIKNCSFNITTEVQDKMQKAYAFFYRLDVVPIDDNHGNSSSNSSSNYRLINCNTSVITQACPKVSFEPIPIHYCAPAGFALLKCNNKTFNGTGPCTNVSTVQCTHGIRPVVSTQLLLNGSLAEEEVVIRSENFTNNAKIIIVQLNESVVINCTRPNNNTRRGVTIGPGRVFYTGEVTGDIRQAHCNLSLTKWKNTLKQVEIKLKEQFGNKTINFSQPSGGDPEIVLHNFNCGGEFFYCNTTKLFNTTLLNNNDTAESNDNITIPCRIKQIINMWQEVGKAMYAPPIRGQIRCSSNITGLLLTRDGGNNNNNSTNDTEIFRPGGGDMRDNWRSELYKYKVVQIEPVGIAPTKAKRRVVQREKRAVGTIGAMFLGFLGAAGSTMGAASITLTVQARQLLSGIVQQQNNLLRAIEAQQHLLQLTVWGIKQLQARVLAVERYLRDQQLLGIWGCSGKLICTTTVPWNTSWSNKSLDDIWNNMTWMQWDREINNYTEYIYTLLENAQNQQEKNEQELLELDKWASLWNWFDISNWLWYIKIFIMIVGGLIGLRIVFAVLAIVNRVRQGYSPLSFQTHLPARREPDRPEGTEGEGGERDKDRSVRLVHGFLALIWDDLRSLCLFSYHRLRDLLLIVTRIVELLGRRGWEALKYWGNLLQYWSQELKNSAVSLLDAIAIAVAEGTDRIIEIVQRIFRAFLHIPRRIRQGLERALL</sequence>